<dbReference type="GO" id="GO:0007605">
    <property type="term" value="P:sensory perception of sound"/>
    <property type="evidence" value="ECO:0007669"/>
    <property type="project" value="InterPro"/>
</dbReference>
<evidence type="ECO:0000313" key="2">
    <source>
        <dbReference type="Proteomes" id="UP001165780"/>
    </source>
</evidence>
<dbReference type="GeneID" id="109264740"/>
<protein>
    <submittedName>
        <fullName evidence="3">Otospiralin isoform X1</fullName>
    </submittedName>
</protein>
<feature type="region of interest" description="Disordered" evidence="1">
    <location>
        <begin position="1"/>
        <end position="22"/>
    </location>
</feature>
<sequence>MFSRELPGAGVLGGSRGPHGRRVSPSGVLVLQGDQSSIGWWKMHLGKMKACLVQGVALCLLLGPLAGAKPVQEEGDPYAEPPAMPYWPFSTSDFWNYVQYFQTLGAYPQLEDLARTFFAHFPLGTTLGLHVPYQQD</sequence>
<evidence type="ECO:0000313" key="3">
    <source>
        <dbReference type="RefSeq" id="XP_019300801.2"/>
    </source>
</evidence>
<name>A0A9V1FDV0_PANPR</name>
<gene>
    <name evidence="3" type="primary">OTOS</name>
</gene>
<dbReference type="PANTHER" id="PTHR35073">
    <property type="entry name" value="OTOSPIRALIN"/>
    <property type="match status" value="1"/>
</dbReference>
<dbReference type="InterPro" id="IPR028224">
    <property type="entry name" value="Otospiralin"/>
</dbReference>
<dbReference type="PANTHER" id="PTHR35073:SF1">
    <property type="entry name" value="OTOSPIRALIN"/>
    <property type="match status" value="1"/>
</dbReference>
<reference evidence="3" key="1">
    <citation type="submission" date="2025-08" db="UniProtKB">
        <authorList>
            <consortium name="RefSeq"/>
        </authorList>
    </citation>
    <scope>IDENTIFICATION</scope>
    <source>
        <tissue evidence="3">Whole blood</tissue>
    </source>
</reference>
<dbReference type="AlphaFoldDB" id="A0A9V1FDV0"/>
<evidence type="ECO:0000256" key="1">
    <source>
        <dbReference type="SAM" id="MobiDB-lite"/>
    </source>
</evidence>
<dbReference type="CTD" id="150677"/>
<proteinExistence type="predicted"/>
<dbReference type="Proteomes" id="UP001165780">
    <property type="component" value="Unplaced"/>
</dbReference>
<keyword evidence="2" id="KW-1185">Reference proteome</keyword>
<dbReference type="Pfam" id="PF15182">
    <property type="entry name" value="OTOS"/>
    <property type="match status" value="1"/>
</dbReference>
<accession>A0A9V1FDV0</accession>
<dbReference type="RefSeq" id="XP_019300801.2">
    <property type="nucleotide sequence ID" value="XM_019445256.2"/>
</dbReference>
<dbReference type="KEGG" id="ppad:109264740"/>
<organism evidence="2 3">
    <name type="scientific">Panthera pardus</name>
    <name type="common">Leopard</name>
    <name type="synonym">Felis pardus</name>
    <dbReference type="NCBI Taxonomy" id="9691"/>
    <lineage>
        <taxon>Eukaryota</taxon>
        <taxon>Metazoa</taxon>
        <taxon>Chordata</taxon>
        <taxon>Craniata</taxon>
        <taxon>Vertebrata</taxon>
        <taxon>Euteleostomi</taxon>
        <taxon>Mammalia</taxon>
        <taxon>Eutheria</taxon>
        <taxon>Laurasiatheria</taxon>
        <taxon>Carnivora</taxon>
        <taxon>Feliformia</taxon>
        <taxon>Felidae</taxon>
        <taxon>Pantherinae</taxon>
        <taxon>Panthera</taxon>
    </lineage>
</organism>